<protein>
    <submittedName>
        <fullName evidence="1">Uncharacterized protein</fullName>
    </submittedName>
</protein>
<sequence length="57" mass="6007">MSARTCRQHEWSCGGHEGNTCAQESAQLGYLGSIQHTWTGSATTVSWIGALKGASPV</sequence>
<proteinExistence type="predicted"/>
<reference evidence="1 2" key="1">
    <citation type="journal article" date="2010" name="Proc. Natl. Acad. Sci. U.S.A.">
        <title>Insights into evolution of multicellular fungi from the assembled chromosomes of the mushroom Coprinopsis cinerea (Coprinus cinereus).</title>
        <authorList>
            <person name="Stajich J.E."/>
            <person name="Wilke S.K."/>
            <person name="Ahren D."/>
            <person name="Au C.H."/>
            <person name="Birren B.W."/>
            <person name="Borodovsky M."/>
            <person name="Burns C."/>
            <person name="Canback B."/>
            <person name="Casselton L.A."/>
            <person name="Cheng C.K."/>
            <person name="Deng J."/>
            <person name="Dietrich F.S."/>
            <person name="Fargo D.C."/>
            <person name="Farman M.L."/>
            <person name="Gathman A.C."/>
            <person name="Goldberg J."/>
            <person name="Guigo R."/>
            <person name="Hoegger P.J."/>
            <person name="Hooker J.B."/>
            <person name="Huggins A."/>
            <person name="James T.Y."/>
            <person name="Kamada T."/>
            <person name="Kilaru S."/>
            <person name="Kodira C."/>
            <person name="Kues U."/>
            <person name="Kupfer D."/>
            <person name="Kwan H.S."/>
            <person name="Lomsadze A."/>
            <person name="Li W."/>
            <person name="Lilly W.W."/>
            <person name="Ma L.J."/>
            <person name="Mackey A.J."/>
            <person name="Manning G."/>
            <person name="Martin F."/>
            <person name="Muraguchi H."/>
            <person name="Natvig D.O."/>
            <person name="Palmerini H."/>
            <person name="Ramesh M.A."/>
            <person name="Rehmeyer C.J."/>
            <person name="Roe B.A."/>
            <person name="Shenoy N."/>
            <person name="Stanke M."/>
            <person name="Ter-Hovhannisyan V."/>
            <person name="Tunlid A."/>
            <person name="Velagapudi R."/>
            <person name="Vision T.J."/>
            <person name="Zeng Q."/>
            <person name="Zolan M.E."/>
            <person name="Pukkila P.J."/>
        </authorList>
    </citation>
    <scope>NUCLEOTIDE SEQUENCE [LARGE SCALE GENOMIC DNA]</scope>
    <source>
        <strain evidence="2">Okayama-7 / 130 / ATCC MYA-4618 / FGSC 9003</strain>
    </source>
</reference>
<dbReference type="HOGENOM" id="CLU_2996427_0_0_1"/>
<evidence type="ECO:0000313" key="2">
    <source>
        <dbReference type="Proteomes" id="UP000001861"/>
    </source>
</evidence>
<organism evidence="1 2">
    <name type="scientific">Coprinopsis cinerea (strain Okayama-7 / 130 / ATCC MYA-4618 / FGSC 9003)</name>
    <name type="common">Inky cap fungus</name>
    <name type="synonym">Hormographiella aspergillata</name>
    <dbReference type="NCBI Taxonomy" id="240176"/>
    <lineage>
        <taxon>Eukaryota</taxon>
        <taxon>Fungi</taxon>
        <taxon>Dikarya</taxon>
        <taxon>Basidiomycota</taxon>
        <taxon>Agaricomycotina</taxon>
        <taxon>Agaricomycetes</taxon>
        <taxon>Agaricomycetidae</taxon>
        <taxon>Agaricales</taxon>
        <taxon>Agaricineae</taxon>
        <taxon>Psathyrellaceae</taxon>
        <taxon>Coprinopsis</taxon>
    </lineage>
</organism>
<comment type="caution">
    <text evidence="1">The sequence shown here is derived from an EMBL/GenBank/DDBJ whole genome shotgun (WGS) entry which is preliminary data.</text>
</comment>
<keyword evidence="2" id="KW-1185">Reference proteome</keyword>
<dbReference type="GeneID" id="9379883"/>
<gene>
    <name evidence="1" type="ORF">CC1G_14348</name>
</gene>
<dbReference type="RefSeq" id="XP_002911349.1">
    <property type="nucleotide sequence ID" value="XM_002911303.1"/>
</dbReference>
<name>D6RLY4_COPC7</name>
<dbReference type="EMBL" id="AACS02000004">
    <property type="protein sequence ID" value="EFI27855.1"/>
    <property type="molecule type" value="Genomic_DNA"/>
</dbReference>
<dbReference type="KEGG" id="cci:CC1G_14348"/>
<accession>D6RLY4</accession>
<dbReference type="AlphaFoldDB" id="D6RLY4"/>
<dbReference type="VEuPathDB" id="FungiDB:CC1G_14348"/>
<dbReference type="Proteomes" id="UP000001861">
    <property type="component" value="Unassembled WGS sequence"/>
</dbReference>
<dbReference type="InParanoid" id="D6RLY4"/>
<evidence type="ECO:0000313" key="1">
    <source>
        <dbReference type="EMBL" id="EFI27855.1"/>
    </source>
</evidence>